<dbReference type="AlphaFoldDB" id="A0A3P7NHR0"/>
<dbReference type="EMBL" id="UYRU01046158">
    <property type="protein sequence ID" value="VDN08979.1"/>
    <property type="molecule type" value="Genomic_DNA"/>
</dbReference>
<feature type="compositionally biased region" description="Low complexity" evidence="1">
    <location>
        <begin position="155"/>
        <end position="166"/>
    </location>
</feature>
<dbReference type="SUPFAM" id="SSF47459">
    <property type="entry name" value="HLH, helix-loop-helix DNA-binding domain"/>
    <property type="match status" value="1"/>
</dbReference>
<protein>
    <recommendedName>
        <fullName evidence="2">BHLH domain-containing protein</fullName>
    </recommendedName>
</protein>
<evidence type="ECO:0000313" key="4">
    <source>
        <dbReference type="Proteomes" id="UP000281553"/>
    </source>
</evidence>
<sequence>MRAVVPSKEGEQLSKISTLKKAIWYIEHLDRVLNEPLEDDATETSDVDDDTKDRVNYNNFRIGVVGTDLGFAGSSSNNFTTTYQTPAHVTNDSMSRCQAYCDTSSPAKPKFPSPILPERCYPSYYSEQSYCESSDTGPRRALDFLTPVRRPVETSSGLGDSGYGSSIQSSGPPLSREKLPPYGTASPYDYAVSGTGLSISTPPVAVTSCPGWNPLRLSEISPLMTPTSSPSAPLQWSIFEPTMR</sequence>
<reference evidence="3 4" key="1">
    <citation type="submission" date="2018-11" db="EMBL/GenBank/DDBJ databases">
        <authorList>
            <consortium name="Pathogen Informatics"/>
        </authorList>
    </citation>
    <scope>NUCLEOTIDE SEQUENCE [LARGE SCALE GENOMIC DNA]</scope>
</reference>
<evidence type="ECO:0000259" key="2">
    <source>
        <dbReference type="Pfam" id="PF00010"/>
    </source>
</evidence>
<proteinExistence type="predicted"/>
<dbReference type="OrthoDB" id="5976910at2759"/>
<dbReference type="GO" id="GO:0046983">
    <property type="term" value="F:protein dimerization activity"/>
    <property type="evidence" value="ECO:0007669"/>
    <property type="project" value="InterPro"/>
</dbReference>
<organism evidence="3 4">
    <name type="scientific">Dibothriocephalus latus</name>
    <name type="common">Fish tapeworm</name>
    <name type="synonym">Diphyllobothrium latum</name>
    <dbReference type="NCBI Taxonomy" id="60516"/>
    <lineage>
        <taxon>Eukaryota</taxon>
        <taxon>Metazoa</taxon>
        <taxon>Spiralia</taxon>
        <taxon>Lophotrochozoa</taxon>
        <taxon>Platyhelminthes</taxon>
        <taxon>Cestoda</taxon>
        <taxon>Eucestoda</taxon>
        <taxon>Diphyllobothriidea</taxon>
        <taxon>Diphyllobothriidae</taxon>
        <taxon>Dibothriocephalus</taxon>
    </lineage>
</organism>
<dbReference type="Pfam" id="PF00010">
    <property type="entry name" value="HLH"/>
    <property type="match status" value="1"/>
</dbReference>
<feature type="domain" description="BHLH" evidence="2">
    <location>
        <begin position="2"/>
        <end position="29"/>
    </location>
</feature>
<dbReference type="Proteomes" id="UP000281553">
    <property type="component" value="Unassembled WGS sequence"/>
</dbReference>
<accession>A0A3P7NHR0</accession>
<keyword evidence="4" id="KW-1185">Reference proteome</keyword>
<dbReference type="InterPro" id="IPR036638">
    <property type="entry name" value="HLH_DNA-bd_sf"/>
</dbReference>
<name>A0A3P7NHR0_DIBLA</name>
<evidence type="ECO:0000256" key="1">
    <source>
        <dbReference type="SAM" id="MobiDB-lite"/>
    </source>
</evidence>
<dbReference type="InterPro" id="IPR011598">
    <property type="entry name" value="bHLH_dom"/>
</dbReference>
<feature type="region of interest" description="Disordered" evidence="1">
    <location>
        <begin position="151"/>
        <end position="181"/>
    </location>
</feature>
<evidence type="ECO:0000313" key="3">
    <source>
        <dbReference type="EMBL" id="VDN08979.1"/>
    </source>
</evidence>
<gene>
    <name evidence="3" type="ORF">DILT_LOCUS4810</name>
</gene>
<dbReference type="Gene3D" id="4.10.280.10">
    <property type="entry name" value="Helix-loop-helix DNA-binding domain"/>
    <property type="match status" value="1"/>
</dbReference>